<evidence type="ECO:0000313" key="3">
    <source>
        <dbReference type="Proteomes" id="UP000253153"/>
    </source>
</evidence>
<dbReference type="EMBL" id="QKXC01000167">
    <property type="protein sequence ID" value="RBR14495.1"/>
    <property type="molecule type" value="Genomic_DNA"/>
</dbReference>
<protein>
    <submittedName>
        <fullName evidence="2">Uncharacterized protein</fullName>
    </submittedName>
</protein>
<accession>A0A366RE51</accession>
<comment type="caution">
    <text evidence="2">The sequence shown here is derived from an EMBL/GenBank/DDBJ whole genome shotgun (WGS) entry which is preliminary data.</text>
</comment>
<evidence type="ECO:0000313" key="2">
    <source>
        <dbReference type="EMBL" id="RBR14495.1"/>
    </source>
</evidence>
<gene>
    <name evidence="2" type="ORF">FIESC28_07731</name>
</gene>
<dbReference type="RefSeq" id="XP_031014130.1">
    <property type="nucleotide sequence ID" value="XM_031161871.1"/>
</dbReference>
<dbReference type="OrthoDB" id="4691160at2759"/>
<organism evidence="2 3">
    <name type="scientific">Fusarium coffeatum</name>
    <dbReference type="NCBI Taxonomy" id="231269"/>
    <lineage>
        <taxon>Eukaryota</taxon>
        <taxon>Fungi</taxon>
        <taxon>Dikarya</taxon>
        <taxon>Ascomycota</taxon>
        <taxon>Pezizomycotina</taxon>
        <taxon>Sordariomycetes</taxon>
        <taxon>Hypocreomycetidae</taxon>
        <taxon>Hypocreales</taxon>
        <taxon>Nectriaceae</taxon>
        <taxon>Fusarium</taxon>
        <taxon>Fusarium incarnatum-equiseti species complex</taxon>
    </lineage>
</organism>
<feature type="chain" id="PRO_5016694040" evidence="1">
    <location>
        <begin position="19"/>
        <end position="58"/>
    </location>
</feature>
<dbReference type="GeneID" id="41997167"/>
<evidence type="ECO:0000256" key="1">
    <source>
        <dbReference type="SAM" id="SignalP"/>
    </source>
</evidence>
<proteinExistence type="predicted"/>
<name>A0A366RE51_9HYPO</name>
<sequence length="58" mass="6202">MHSSIFLITSVLAVFAQAAPQATPSSGISAEIHSFDQESYTRAEITGSIRLSAKDTFN</sequence>
<keyword evidence="3" id="KW-1185">Reference proteome</keyword>
<dbReference type="AlphaFoldDB" id="A0A366RE51"/>
<feature type="signal peptide" evidence="1">
    <location>
        <begin position="1"/>
        <end position="18"/>
    </location>
</feature>
<keyword evidence="1" id="KW-0732">Signal</keyword>
<reference evidence="2 3" key="1">
    <citation type="submission" date="2018-06" db="EMBL/GenBank/DDBJ databases">
        <title>Fusarium incarnatum-equiseti species complex species 28.</title>
        <authorList>
            <person name="Gardiner D.M."/>
        </authorList>
    </citation>
    <scope>NUCLEOTIDE SEQUENCE [LARGE SCALE GENOMIC DNA]</scope>
    <source>
        <strain evidence="2 3">FIESC_28</strain>
    </source>
</reference>
<dbReference type="Proteomes" id="UP000253153">
    <property type="component" value="Unassembled WGS sequence"/>
</dbReference>